<evidence type="ECO:0000313" key="2">
    <source>
        <dbReference type="Proteomes" id="UP000481327"/>
    </source>
</evidence>
<dbReference type="RefSeq" id="WP_152577407.1">
    <property type="nucleotide sequence ID" value="NZ_JAATJI010000001.1"/>
</dbReference>
<dbReference type="EMBL" id="WIOL01000002">
    <property type="protein sequence ID" value="MQT16977.1"/>
    <property type="molecule type" value="Genomic_DNA"/>
</dbReference>
<dbReference type="Proteomes" id="UP000481327">
    <property type="component" value="Unassembled WGS sequence"/>
</dbReference>
<organism evidence="1 2">
    <name type="scientific">Sandarakinorhabdus fusca</name>
    <dbReference type="NCBI Taxonomy" id="1439888"/>
    <lineage>
        <taxon>Bacteria</taxon>
        <taxon>Pseudomonadati</taxon>
        <taxon>Pseudomonadota</taxon>
        <taxon>Alphaproteobacteria</taxon>
        <taxon>Sphingomonadales</taxon>
        <taxon>Sphingosinicellaceae</taxon>
        <taxon>Sandarakinorhabdus</taxon>
    </lineage>
</organism>
<gene>
    <name evidence="1" type="ORF">F3168_06865</name>
</gene>
<name>A0A7C9GNS7_9SPHN</name>
<reference evidence="1 2" key="1">
    <citation type="submission" date="2019-09" db="EMBL/GenBank/DDBJ databases">
        <title>Polymorphobacter sp. isolated from a lake in China.</title>
        <authorList>
            <person name="Liu Z."/>
        </authorList>
    </citation>
    <scope>NUCLEOTIDE SEQUENCE [LARGE SCALE GENOMIC DNA]</scope>
    <source>
        <strain evidence="1 2">D40P</strain>
    </source>
</reference>
<protein>
    <submittedName>
        <fullName evidence="1">Uncharacterized protein</fullName>
    </submittedName>
</protein>
<keyword evidence="2" id="KW-1185">Reference proteome</keyword>
<proteinExistence type="predicted"/>
<comment type="caution">
    <text evidence="1">The sequence shown here is derived from an EMBL/GenBank/DDBJ whole genome shotgun (WGS) entry which is preliminary data.</text>
</comment>
<dbReference type="AlphaFoldDB" id="A0A7C9GNS7"/>
<dbReference type="OrthoDB" id="7594304at2"/>
<evidence type="ECO:0000313" key="1">
    <source>
        <dbReference type="EMBL" id="MQT16977.1"/>
    </source>
</evidence>
<sequence>MEIRKFLLSAKTITKAGEWRCGALNPKGKMHKGSFPLGKRGYILGNQWHWRVDELDCGGVPGRLLVAYRLDKVNYQAWLSIERSPGIHTVVASLEYHGDHPGWHLHSKCAAISEFDAQTSRQRNMGIRIPAVRAYHRAREYEMSHQEATNRAYRTFRIGVSEGGLFG</sequence>
<accession>A0A7C9GNS7</accession>